<keyword evidence="3" id="KW-1185">Reference proteome</keyword>
<dbReference type="STRING" id="1121959.SAMN02746009_00940"/>
<accession>A0A1M6SPW5</accession>
<evidence type="ECO:0000313" key="2">
    <source>
        <dbReference type="EMBL" id="SHK46670.1"/>
    </source>
</evidence>
<sequence length="179" mass="19423">MRYFFPLSFLMCIAGVISSSSCSSPTGTPATESSPVPAASATSPMPNQLFATYLHDTFSHTIPSSGEHWYVVIPAVGCLGCAHAELRYLAGTAWAPTVTVVTSGLLRDLSKAEQTSLARHVQLLADTFRVADNTLDRISLPFHSLTGLVRTRDGQAVEFLPFDKDTYQHVLATLPKRRP</sequence>
<gene>
    <name evidence="2" type="ORF">SAMN02746009_00940</name>
</gene>
<keyword evidence="1" id="KW-0732">Signal</keyword>
<feature type="signal peptide" evidence="1">
    <location>
        <begin position="1"/>
        <end position="23"/>
    </location>
</feature>
<dbReference type="AlphaFoldDB" id="A0A1M6SPW5"/>
<evidence type="ECO:0000256" key="1">
    <source>
        <dbReference type="SAM" id="SignalP"/>
    </source>
</evidence>
<evidence type="ECO:0000313" key="3">
    <source>
        <dbReference type="Proteomes" id="UP000183947"/>
    </source>
</evidence>
<name>A0A1M6SPW5_9BACT</name>
<dbReference type="EMBL" id="FRAS01000003">
    <property type="protein sequence ID" value="SHK46670.1"/>
    <property type="molecule type" value="Genomic_DNA"/>
</dbReference>
<dbReference type="Proteomes" id="UP000183947">
    <property type="component" value="Unassembled WGS sequence"/>
</dbReference>
<proteinExistence type="predicted"/>
<protein>
    <submittedName>
        <fullName evidence="2">Uncharacterized protein</fullName>
    </submittedName>
</protein>
<dbReference type="PROSITE" id="PS51257">
    <property type="entry name" value="PROKAR_LIPOPROTEIN"/>
    <property type="match status" value="1"/>
</dbReference>
<feature type="chain" id="PRO_5012748438" evidence="1">
    <location>
        <begin position="24"/>
        <end position="179"/>
    </location>
</feature>
<organism evidence="2 3">
    <name type="scientific">Hymenobacter psychrotolerans DSM 18569</name>
    <dbReference type="NCBI Taxonomy" id="1121959"/>
    <lineage>
        <taxon>Bacteria</taxon>
        <taxon>Pseudomonadati</taxon>
        <taxon>Bacteroidota</taxon>
        <taxon>Cytophagia</taxon>
        <taxon>Cytophagales</taxon>
        <taxon>Hymenobacteraceae</taxon>
        <taxon>Hymenobacter</taxon>
    </lineage>
</organism>
<reference evidence="3" key="1">
    <citation type="submission" date="2016-11" db="EMBL/GenBank/DDBJ databases">
        <authorList>
            <person name="Varghese N."/>
            <person name="Submissions S."/>
        </authorList>
    </citation>
    <scope>NUCLEOTIDE SEQUENCE [LARGE SCALE GENOMIC DNA]</scope>
    <source>
        <strain evidence="3">DSM 18569</strain>
    </source>
</reference>